<dbReference type="AlphaFoldDB" id="A0A8C2TBX5"/>
<dbReference type="PANTHER" id="PTHR13423:SF2">
    <property type="entry name" value="OUT AT FIRST PROTEIN HOMOLOG"/>
    <property type="match status" value="1"/>
</dbReference>
<dbReference type="Ensembl" id="ENSCJPT00005015819.1">
    <property type="protein sequence ID" value="ENSCJPP00005010730.1"/>
    <property type="gene ID" value="ENSCJPG00005009296.1"/>
</dbReference>
<gene>
    <name evidence="5" type="primary">OAF</name>
</gene>
<name>A0A8C2TBX5_COTJA</name>
<evidence type="ECO:0000256" key="1">
    <source>
        <dbReference type="ARBA" id="ARBA00005786"/>
    </source>
</evidence>
<dbReference type="InterPro" id="IPR053894">
    <property type="entry name" value="OAF_N"/>
</dbReference>
<organism evidence="5 6">
    <name type="scientific">Coturnix japonica</name>
    <name type="common">Japanese quail</name>
    <name type="synonym">Coturnix coturnix japonica</name>
    <dbReference type="NCBI Taxonomy" id="93934"/>
    <lineage>
        <taxon>Eukaryota</taxon>
        <taxon>Metazoa</taxon>
        <taxon>Chordata</taxon>
        <taxon>Craniata</taxon>
        <taxon>Vertebrata</taxon>
        <taxon>Euteleostomi</taxon>
        <taxon>Archelosauria</taxon>
        <taxon>Archosauria</taxon>
        <taxon>Dinosauria</taxon>
        <taxon>Saurischia</taxon>
        <taxon>Theropoda</taxon>
        <taxon>Coelurosauria</taxon>
        <taxon>Aves</taxon>
        <taxon>Neognathae</taxon>
        <taxon>Galloanserae</taxon>
        <taxon>Galliformes</taxon>
        <taxon>Phasianidae</taxon>
        <taxon>Perdicinae</taxon>
        <taxon>Coturnix</taxon>
    </lineage>
</organism>
<feature type="domain" description="Out at first protein BRICHOS-like" evidence="3">
    <location>
        <begin position="87"/>
        <end position="197"/>
    </location>
</feature>
<reference evidence="5" key="2">
    <citation type="submission" date="2025-08" db="UniProtKB">
        <authorList>
            <consortium name="Ensembl"/>
        </authorList>
    </citation>
    <scope>IDENTIFICATION</scope>
</reference>
<evidence type="ECO:0000259" key="4">
    <source>
        <dbReference type="Pfam" id="PF22873"/>
    </source>
</evidence>
<accession>A0A8C2TBX5</accession>
<dbReference type="Pfam" id="PF22873">
    <property type="entry name" value="OAF_C"/>
    <property type="match status" value="1"/>
</dbReference>
<keyword evidence="6" id="KW-1185">Reference proteome</keyword>
<dbReference type="InterPro" id="IPR053897">
    <property type="entry name" value="Oaf_C"/>
</dbReference>
<evidence type="ECO:0000256" key="2">
    <source>
        <dbReference type="ARBA" id="ARBA00021639"/>
    </source>
</evidence>
<sequence>MLPVWRGGSACFSCCIKVVYSFTRLKMKHWDALFPFKLILLSPLQPGEVKPLRWHLMPPYMRPMAFPGLLHPTCMCQRPLTHPVILIFSLFSLCQEVKIFRALILGELERGQSQFQALCFVTRLHRNEIIPSESMAKLRQKNPRTVRQAEEVRGLEHLSMDVAVNFSKGAQLSSHIHNVCAEAKEAIYTREEDVKFWLEKGMDGSMFEVLPQTSDLPDLQRCKLCTDRWKPCICSYSLSIEWYPCMLKYCKSRDAAGKVSSYKCGIRSCQKGYTFDYYVPQKQLCLWDEET</sequence>
<feature type="domain" description="Out at first C-terminal" evidence="4">
    <location>
        <begin position="221"/>
        <end position="289"/>
    </location>
</feature>
<dbReference type="GeneTree" id="ENSGT00390000012008"/>
<reference evidence="5" key="1">
    <citation type="submission" date="2015-11" db="EMBL/GenBank/DDBJ databases">
        <authorList>
            <consortium name="International Coturnix japonica Genome Analysis Consortium"/>
            <person name="Warren W."/>
            <person name="Burt D.W."/>
            <person name="Antin P.B."/>
            <person name="Lanford R."/>
            <person name="Gros J."/>
            <person name="Wilson R.K."/>
        </authorList>
    </citation>
    <scope>NUCLEOTIDE SEQUENCE [LARGE SCALE GENOMIC DNA]</scope>
</reference>
<dbReference type="Proteomes" id="UP000694412">
    <property type="component" value="Chromosome 24"/>
</dbReference>
<evidence type="ECO:0000313" key="5">
    <source>
        <dbReference type="Ensembl" id="ENSCJPP00005010730.1"/>
    </source>
</evidence>
<proteinExistence type="inferred from homology"/>
<dbReference type="Pfam" id="PF14941">
    <property type="entry name" value="OAF_N"/>
    <property type="match status" value="1"/>
</dbReference>
<reference evidence="5" key="3">
    <citation type="submission" date="2025-09" db="UniProtKB">
        <authorList>
            <consortium name="Ensembl"/>
        </authorList>
    </citation>
    <scope>IDENTIFICATION</scope>
</reference>
<evidence type="ECO:0000313" key="6">
    <source>
        <dbReference type="Proteomes" id="UP000694412"/>
    </source>
</evidence>
<evidence type="ECO:0000259" key="3">
    <source>
        <dbReference type="Pfam" id="PF14941"/>
    </source>
</evidence>
<dbReference type="PANTHER" id="PTHR13423">
    <property type="entry name" value="OUT AT FIRST"/>
    <property type="match status" value="1"/>
</dbReference>
<dbReference type="InterPro" id="IPR026315">
    <property type="entry name" value="Oaf"/>
</dbReference>
<protein>
    <recommendedName>
        <fullName evidence="2">Out at first protein homolog</fullName>
    </recommendedName>
</protein>
<comment type="similarity">
    <text evidence="1">Belongs to the OAF family.</text>
</comment>